<evidence type="ECO:0000313" key="2">
    <source>
        <dbReference type="EMBL" id="EHI74841.1"/>
    </source>
</evidence>
<name>G5JNA1_STRCG</name>
<dbReference type="Proteomes" id="UP000004322">
    <property type="component" value="Unassembled WGS sequence"/>
</dbReference>
<evidence type="ECO:0000256" key="1">
    <source>
        <dbReference type="SAM" id="SignalP"/>
    </source>
</evidence>
<feature type="chain" id="PRO_5039175030" description="Lipoprotein" evidence="1">
    <location>
        <begin position="21"/>
        <end position="192"/>
    </location>
</feature>
<dbReference type="OrthoDB" id="2239772at2"/>
<dbReference type="RefSeq" id="WP_004228590.1">
    <property type="nucleotide sequence ID" value="NZ_AEUV02000002.1"/>
</dbReference>
<evidence type="ECO:0000313" key="3">
    <source>
        <dbReference type="Proteomes" id="UP000004322"/>
    </source>
</evidence>
<accession>G5JNA1</accession>
<dbReference type="PROSITE" id="PS51257">
    <property type="entry name" value="PROKAR_LIPOPROTEIN"/>
    <property type="match status" value="1"/>
</dbReference>
<dbReference type="AlphaFoldDB" id="G5JNA1"/>
<keyword evidence="3" id="KW-1185">Reference proteome</keyword>
<sequence length="192" mass="22649">MKKYLLLICCLCFLFLASCSKIMSNTTDSLKDKKGITHFEIGQTYHQDNGLYFKLVDEGTYIMYDDEASIYKTEEDLKNEADKEEARQYPSLYFYQGHYKKEGTDLILEDKTEIDLLFASVANYKKGIYFRVDYTKSTGTVRVKYSSQGLYFVRPRPIKNYYHKSNKKIPNSKDDFVSQYTYDPLTRNDYPR</sequence>
<organism evidence="2 3">
    <name type="scientific">Streptococcus criceti HS-6</name>
    <dbReference type="NCBI Taxonomy" id="873449"/>
    <lineage>
        <taxon>Bacteria</taxon>
        <taxon>Bacillati</taxon>
        <taxon>Bacillota</taxon>
        <taxon>Bacilli</taxon>
        <taxon>Lactobacillales</taxon>
        <taxon>Streptococcaceae</taxon>
        <taxon>Streptococcus</taxon>
    </lineage>
</organism>
<dbReference type="EMBL" id="AEUV02000002">
    <property type="protein sequence ID" value="EHI74841.1"/>
    <property type="molecule type" value="Genomic_DNA"/>
</dbReference>
<keyword evidence="1" id="KW-0732">Signal</keyword>
<protein>
    <recommendedName>
        <fullName evidence="4">Lipoprotein</fullName>
    </recommendedName>
</protein>
<dbReference type="STRING" id="873449.STRCR_0138"/>
<evidence type="ECO:0008006" key="4">
    <source>
        <dbReference type="Google" id="ProtNLM"/>
    </source>
</evidence>
<proteinExistence type="predicted"/>
<reference evidence="2" key="1">
    <citation type="submission" date="2011-07" db="EMBL/GenBank/DDBJ databases">
        <authorList>
            <person name="Stanhope M.J."/>
            <person name="Durkin A.S."/>
            <person name="Hostetler J."/>
            <person name="Kim M."/>
            <person name="Radune D."/>
            <person name="Singh I."/>
            <person name="Town C.D."/>
        </authorList>
    </citation>
    <scope>NUCLEOTIDE SEQUENCE [LARGE SCALE GENOMIC DNA]</scope>
    <source>
        <strain evidence="2">HS-6</strain>
    </source>
</reference>
<gene>
    <name evidence="2" type="ORF">STRCR_0138</name>
</gene>
<comment type="caution">
    <text evidence="2">The sequence shown here is derived from an EMBL/GenBank/DDBJ whole genome shotgun (WGS) entry which is preliminary data.</text>
</comment>
<feature type="signal peptide" evidence="1">
    <location>
        <begin position="1"/>
        <end position="20"/>
    </location>
</feature>